<dbReference type="Pfam" id="PF00005">
    <property type="entry name" value="ABC_tran"/>
    <property type="match status" value="1"/>
</dbReference>
<keyword evidence="2" id="KW-0813">Transport</keyword>
<keyword evidence="4" id="KW-0067">ATP-binding</keyword>
<sequence>MPTLAFHQLSKRYGSVTVLDGFTATALPGRVTAFLGVNGAGKTTSMRIMLGLTEPTSGAATIDGVRYGDLPHPTQVVGAVLDQGFHPNRSARNHVRLTARQAGVSAHAADSLLERFGLGAVADRRVGGFSLGMRQRLALASALVGDPSVLVLDEPLNGLDPDGIREMRHLLRTFADAGGTVFLSSHLLTEVAAVADDLVVIHGGTLAAAGPVHDLVSGDTDLESVFHTLIHPTDTQEVWS</sequence>
<evidence type="ECO:0000259" key="5">
    <source>
        <dbReference type="PROSITE" id="PS50893"/>
    </source>
</evidence>
<reference evidence="7" key="1">
    <citation type="journal article" date="2019" name="Int. J. Syst. Evol. Microbiol.">
        <title>The Global Catalogue of Microorganisms (GCM) 10K type strain sequencing project: providing services to taxonomists for standard genome sequencing and annotation.</title>
        <authorList>
            <consortium name="The Broad Institute Genomics Platform"/>
            <consortium name="The Broad Institute Genome Sequencing Center for Infectious Disease"/>
            <person name="Wu L."/>
            <person name="Ma J."/>
        </authorList>
    </citation>
    <scope>NUCLEOTIDE SEQUENCE [LARGE SCALE GENOMIC DNA]</scope>
    <source>
        <strain evidence="7">JCM 17125</strain>
    </source>
</reference>
<evidence type="ECO:0000256" key="2">
    <source>
        <dbReference type="ARBA" id="ARBA00022448"/>
    </source>
</evidence>
<dbReference type="Proteomes" id="UP001501468">
    <property type="component" value="Unassembled WGS sequence"/>
</dbReference>
<evidence type="ECO:0000313" key="6">
    <source>
        <dbReference type="EMBL" id="GAA3716065.1"/>
    </source>
</evidence>
<evidence type="ECO:0000256" key="4">
    <source>
        <dbReference type="ARBA" id="ARBA00022840"/>
    </source>
</evidence>
<dbReference type="InterPro" id="IPR017871">
    <property type="entry name" value="ABC_transporter-like_CS"/>
</dbReference>
<dbReference type="Gene3D" id="3.40.50.300">
    <property type="entry name" value="P-loop containing nucleotide triphosphate hydrolases"/>
    <property type="match status" value="1"/>
</dbReference>
<dbReference type="PROSITE" id="PS00211">
    <property type="entry name" value="ABC_TRANSPORTER_1"/>
    <property type="match status" value="1"/>
</dbReference>
<accession>A0ABP7E9A6</accession>
<evidence type="ECO:0000313" key="7">
    <source>
        <dbReference type="Proteomes" id="UP001501468"/>
    </source>
</evidence>
<keyword evidence="7" id="KW-1185">Reference proteome</keyword>
<dbReference type="RefSeq" id="WP_344949808.1">
    <property type="nucleotide sequence ID" value="NZ_BAABDC010000007.1"/>
</dbReference>
<dbReference type="PANTHER" id="PTHR43335:SF4">
    <property type="entry name" value="ABC TRANSPORTER, ATP-BINDING PROTEIN"/>
    <property type="match status" value="1"/>
</dbReference>
<dbReference type="PROSITE" id="PS50893">
    <property type="entry name" value="ABC_TRANSPORTER_2"/>
    <property type="match status" value="1"/>
</dbReference>
<evidence type="ECO:0000256" key="1">
    <source>
        <dbReference type="ARBA" id="ARBA00005417"/>
    </source>
</evidence>
<name>A0ABP7E9A6_9MICO</name>
<dbReference type="SUPFAM" id="SSF52540">
    <property type="entry name" value="P-loop containing nucleoside triphosphate hydrolases"/>
    <property type="match status" value="1"/>
</dbReference>
<comment type="caution">
    <text evidence="6">The sequence shown here is derived from an EMBL/GenBank/DDBJ whole genome shotgun (WGS) entry which is preliminary data.</text>
</comment>
<dbReference type="InterPro" id="IPR003439">
    <property type="entry name" value="ABC_transporter-like_ATP-bd"/>
</dbReference>
<dbReference type="SMART" id="SM00382">
    <property type="entry name" value="AAA"/>
    <property type="match status" value="1"/>
</dbReference>
<evidence type="ECO:0000256" key="3">
    <source>
        <dbReference type="ARBA" id="ARBA00022741"/>
    </source>
</evidence>
<dbReference type="InterPro" id="IPR027417">
    <property type="entry name" value="P-loop_NTPase"/>
</dbReference>
<dbReference type="EMBL" id="BAABDC010000007">
    <property type="protein sequence ID" value="GAA3716065.1"/>
    <property type="molecule type" value="Genomic_DNA"/>
</dbReference>
<proteinExistence type="inferred from homology"/>
<comment type="similarity">
    <text evidence="1">Belongs to the ABC transporter superfamily.</text>
</comment>
<organism evidence="6 7">
    <name type="scientific">Terrabacter ginsenosidimutans</name>
    <dbReference type="NCBI Taxonomy" id="490575"/>
    <lineage>
        <taxon>Bacteria</taxon>
        <taxon>Bacillati</taxon>
        <taxon>Actinomycetota</taxon>
        <taxon>Actinomycetes</taxon>
        <taxon>Micrococcales</taxon>
        <taxon>Intrasporangiaceae</taxon>
        <taxon>Terrabacter</taxon>
    </lineage>
</organism>
<protein>
    <recommendedName>
        <fullName evidence="5">ABC transporter domain-containing protein</fullName>
    </recommendedName>
</protein>
<feature type="domain" description="ABC transporter" evidence="5">
    <location>
        <begin position="4"/>
        <end position="228"/>
    </location>
</feature>
<keyword evidence="3" id="KW-0547">Nucleotide-binding</keyword>
<dbReference type="PANTHER" id="PTHR43335">
    <property type="entry name" value="ABC TRANSPORTER, ATP-BINDING PROTEIN"/>
    <property type="match status" value="1"/>
</dbReference>
<dbReference type="InterPro" id="IPR003593">
    <property type="entry name" value="AAA+_ATPase"/>
</dbReference>
<gene>
    <name evidence="6" type="ORF">GCM10022399_35860</name>
</gene>